<protein>
    <submittedName>
        <fullName evidence="1">Uncharacterized protein</fullName>
    </submittedName>
</protein>
<proteinExistence type="predicted"/>
<feature type="non-terminal residue" evidence="1">
    <location>
        <position position="45"/>
    </location>
</feature>
<gene>
    <name evidence="1" type="ORF">S06H3_32568</name>
</gene>
<name>X1PH59_9ZZZZ</name>
<organism evidence="1">
    <name type="scientific">marine sediment metagenome</name>
    <dbReference type="NCBI Taxonomy" id="412755"/>
    <lineage>
        <taxon>unclassified sequences</taxon>
        <taxon>metagenomes</taxon>
        <taxon>ecological metagenomes</taxon>
    </lineage>
</organism>
<evidence type="ECO:0000313" key="1">
    <source>
        <dbReference type="EMBL" id="GAI30234.1"/>
    </source>
</evidence>
<dbReference type="AlphaFoldDB" id="X1PH59"/>
<sequence length="45" mass="5255">MWIKKEMPLIPGFESLGDNVEAKRWLDFKLDQILDTGAPLCEYRS</sequence>
<comment type="caution">
    <text evidence="1">The sequence shown here is derived from an EMBL/GenBank/DDBJ whole genome shotgun (WGS) entry which is preliminary data.</text>
</comment>
<reference evidence="1" key="1">
    <citation type="journal article" date="2014" name="Front. Microbiol.">
        <title>High frequency of phylogenetically diverse reductive dehalogenase-homologous genes in deep subseafloor sedimentary metagenomes.</title>
        <authorList>
            <person name="Kawai M."/>
            <person name="Futagami T."/>
            <person name="Toyoda A."/>
            <person name="Takaki Y."/>
            <person name="Nishi S."/>
            <person name="Hori S."/>
            <person name="Arai W."/>
            <person name="Tsubouchi T."/>
            <person name="Morono Y."/>
            <person name="Uchiyama I."/>
            <person name="Ito T."/>
            <person name="Fujiyama A."/>
            <person name="Inagaki F."/>
            <person name="Takami H."/>
        </authorList>
    </citation>
    <scope>NUCLEOTIDE SEQUENCE</scope>
    <source>
        <strain evidence="1">Expedition CK06-06</strain>
    </source>
</reference>
<dbReference type="EMBL" id="BARV01019377">
    <property type="protein sequence ID" value="GAI30234.1"/>
    <property type="molecule type" value="Genomic_DNA"/>
</dbReference>
<accession>X1PH59</accession>